<evidence type="ECO:0000256" key="1">
    <source>
        <dbReference type="ARBA" id="ARBA00004127"/>
    </source>
</evidence>
<dbReference type="PANTHER" id="PTHR24223:SF443">
    <property type="entry name" value="MULTIDRUG-RESISTANCE LIKE PROTEIN 1, ISOFORM I"/>
    <property type="match status" value="1"/>
</dbReference>
<evidence type="ECO:0000313" key="11">
    <source>
        <dbReference type="Proteomes" id="UP000663844"/>
    </source>
</evidence>
<feature type="non-terminal residue" evidence="10">
    <location>
        <position position="163"/>
    </location>
</feature>
<keyword evidence="3" id="KW-0812">Transmembrane</keyword>
<evidence type="ECO:0000259" key="9">
    <source>
        <dbReference type="PROSITE" id="PS50929"/>
    </source>
</evidence>
<dbReference type="Gene3D" id="1.20.1560.10">
    <property type="entry name" value="ABC transporter type 1, transmembrane domain"/>
    <property type="match status" value="1"/>
</dbReference>
<comment type="subcellular location">
    <subcellularLocation>
        <location evidence="1">Endomembrane system</location>
        <topology evidence="1">Multi-pass membrane protein</topology>
    </subcellularLocation>
</comment>
<name>A0A820MBW1_9BILA</name>
<dbReference type="GO" id="GO:0016020">
    <property type="term" value="C:membrane"/>
    <property type="evidence" value="ECO:0007669"/>
    <property type="project" value="InterPro"/>
</dbReference>
<dbReference type="InterPro" id="IPR050173">
    <property type="entry name" value="ABC_transporter_C-like"/>
</dbReference>
<keyword evidence="7" id="KW-1133">Transmembrane helix</keyword>
<comment type="caution">
    <text evidence="10">The sequence shown here is derived from an EMBL/GenBank/DDBJ whole genome shotgun (WGS) entry which is preliminary data.</text>
</comment>
<keyword evidence="4" id="KW-0677">Repeat</keyword>
<evidence type="ECO:0000256" key="6">
    <source>
        <dbReference type="ARBA" id="ARBA00022840"/>
    </source>
</evidence>
<organism evidence="10 11">
    <name type="scientific">Adineta steineri</name>
    <dbReference type="NCBI Taxonomy" id="433720"/>
    <lineage>
        <taxon>Eukaryota</taxon>
        <taxon>Metazoa</taxon>
        <taxon>Spiralia</taxon>
        <taxon>Gnathifera</taxon>
        <taxon>Rotifera</taxon>
        <taxon>Eurotatoria</taxon>
        <taxon>Bdelloidea</taxon>
        <taxon>Adinetida</taxon>
        <taxon>Adinetidae</taxon>
        <taxon>Adineta</taxon>
    </lineage>
</organism>
<dbReference type="AlphaFoldDB" id="A0A820MBW1"/>
<keyword evidence="8" id="KW-0472">Membrane</keyword>
<feature type="non-terminal residue" evidence="10">
    <location>
        <position position="1"/>
    </location>
</feature>
<keyword evidence="5" id="KW-0547">Nucleotide-binding</keyword>
<dbReference type="EMBL" id="CAJOAZ010023086">
    <property type="protein sequence ID" value="CAF4372173.1"/>
    <property type="molecule type" value="Genomic_DNA"/>
</dbReference>
<sequence length="163" mass="18508">RRLDSTTRSPVYSNFGETVQGLTSIRAYNAQQRFIDLSDGLLDRNQACYFASCVSNRWLAVRLETIANLLTLVTSLFAVLMRDRLTAGIAGLTITYAMQITQSLNWLVRMTSDIETNIVSVERIDEYAKLQSEAPWEIPEKKPPTGWPTTGEIQIKNLSTRYR</sequence>
<evidence type="ECO:0000256" key="4">
    <source>
        <dbReference type="ARBA" id="ARBA00022737"/>
    </source>
</evidence>
<dbReference type="PROSITE" id="PS50929">
    <property type="entry name" value="ABC_TM1F"/>
    <property type="match status" value="1"/>
</dbReference>
<dbReference type="Proteomes" id="UP000663844">
    <property type="component" value="Unassembled WGS sequence"/>
</dbReference>
<dbReference type="PANTHER" id="PTHR24223">
    <property type="entry name" value="ATP-BINDING CASSETTE SUB-FAMILY C"/>
    <property type="match status" value="1"/>
</dbReference>
<dbReference type="GO" id="GO:0140359">
    <property type="term" value="F:ABC-type transporter activity"/>
    <property type="evidence" value="ECO:0007669"/>
    <property type="project" value="InterPro"/>
</dbReference>
<feature type="domain" description="ABC transmembrane type-1" evidence="9">
    <location>
        <begin position="1"/>
        <end position="116"/>
    </location>
</feature>
<evidence type="ECO:0000256" key="3">
    <source>
        <dbReference type="ARBA" id="ARBA00022692"/>
    </source>
</evidence>
<dbReference type="Pfam" id="PF00664">
    <property type="entry name" value="ABC_membrane"/>
    <property type="match status" value="1"/>
</dbReference>
<gene>
    <name evidence="10" type="ORF">OXD698_LOCUS49902</name>
</gene>
<keyword evidence="6" id="KW-0067">ATP-binding</keyword>
<accession>A0A820MBW1</accession>
<protein>
    <recommendedName>
        <fullName evidence="9">ABC transmembrane type-1 domain-containing protein</fullName>
    </recommendedName>
</protein>
<evidence type="ECO:0000256" key="2">
    <source>
        <dbReference type="ARBA" id="ARBA00022448"/>
    </source>
</evidence>
<evidence type="ECO:0000256" key="8">
    <source>
        <dbReference type="ARBA" id="ARBA00023136"/>
    </source>
</evidence>
<keyword evidence="2" id="KW-0813">Transport</keyword>
<dbReference type="InterPro" id="IPR036640">
    <property type="entry name" value="ABC1_TM_sf"/>
</dbReference>
<dbReference type="GO" id="GO:0005524">
    <property type="term" value="F:ATP binding"/>
    <property type="evidence" value="ECO:0007669"/>
    <property type="project" value="UniProtKB-KW"/>
</dbReference>
<dbReference type="InterPro" id="IPR011527">
    <property type="entry name" value="ABC1_TM_dom"/>
</dbReference>
<dbReference type="GO" id="GO:0012505">
    <property type="term" value="C:endomembrane system"/>
    <property type="evidence" value="ECO:0007669"/>
    <property type="project" value="UniProtKB-SubCell"/>
</dbReference>
<reference evidence="10" key="1">
    <citation type="submission" date="2021-02" db="EMBL/GenBank/DDBJ databases">
        <authorList>
            <person name="Nowell W R."/>
        </authorList>
    </citation>
    <scope>NUCLEOTIDE SEQUENCE</scope>
</reference>
<dbReference type="SUPFAM" id="SSF90123">
    <property type="entry name" value="ABC transporter transmembrane region"/>
    <property type="match status" value="1"/>
</dbReference>
<proteinExistence type="predicted"/>
<evidence type="ECO:0000256" key="5">
    <source>
        <dbReference type="ARBA" id="ARBA00022741"/>
    </source>
</evidence>
<evidence type="ECO:0000256" key="7">
    <source>
        <dbReference type="ARBA" id="ARBA00022989"/>
    </source>
</evidence>
<evidence type="ECO:0000313" key="10">
    <source>
        <dbReference type="EMBL" id="CAF4372173.1"/>
    </source>
</evidence>